<dbReference type="EMBL" id="JAQKAB010000004">
    <property type="protein sequence ID" value="MDA7026416.1"/>
    <property type="molecule type" value="Genomic_DNA"/>
</dbReference>
<comment type="caution">
    <text evidence="2">The sequence shown here is derived from an EMBL/GenBank/DDBJ whole genome shotgun (WGS) entry which is preliminary data.</text>
</comment>
<keyword evidence="2" id="KW-0378">Hydrolase</keyword>
<dbReference type="Gene3D" id="3.40.50.1000">
    <property type="entry name" value="HAD superfamily/HAD-like"/>
    <property type="match status" value="1"/>
</dbReference>
<sequence>MKAFASDLDRTLIYSKKMIEAYGADDGYQLIETLDGREISFISEKTKQNLRKIHQEMYFIPVTTRTTEQYNRITFFQEEVIPEYAITTNGACILKNGQPLADWSNFIENQLQSCMSIRDMLAEIAELPESRLAERTRTAHDYFVYLILRDEGVREVSHSDLQAWAADRGWQASLQGRKLYFIPKPLHKWRAVDYLKQELKLDQIYTAGDSLLDYSLITHADKGISPLHGEVLQYDPNLNVTTHSGMKAADDITDYIVNLCVPKVKEKSNHILG</sequence>
<evidence type="ECO:0000313" key="3">
    <source>
        <dbReference type="Proteomes" id="UP001211894"/>
    </source>
</evidence>
<feature type="domain" description="Sucrose phosphatase-like" evidence="1">
    <location>
        <begin position="46"/>
        <end position="224"/>
    </location>
</feature>
<dbReference type="GO" id="GO:0016787">
    <property type="term" value="F:hydrolase activity"/>
    <property type="evidence" value="ECO:0007669"/>
    <property type="project" value="UniProtKB-KW"/>
</dbReference>
<organism evidence="2 3">
    <name type="scientific">Bacillus changyiensis</name>
    <dbReference type="NCBI Taxonomy" id="3004103"/>
    <lineage>
        <taxon>Bacteria</taxon>
        <taxon>Bacillati</taxon>
        <taxon>Bacillota</taxon>
        <taxon>Bacilli</taxon>
        <taxon>Bacillales</taxon>
        <taxon>Bacillaceae</taxon>
        <taxon>Bacillus</taxon>
    </lineage>
</organism>
<dbReference type="PIRSF" id="PIRSF030802">
    <property type="entry name" value="UCP030802"/>
    <property type="match status" value="1"/>
</dbReference>
<gene>
    <name evidence="2" type="ORF">PJ311_07265</name>
</gene>
<evidence type="ECO:0000313" key="2">
    <source>
        <dbReference type="EMBL" id="MDA7026416.1"/>
    </source>
</evidence>
<dbReference type="Pfam" id="PF05116">
    <property type="entry name" value="S6PP"/>
    <property type="match status" value="1"/>
</dbReference>
<accession>A0ABT4X2E9</accession>
<evidence type="ECO:0000259" key="1">
    <source>
        <dbReference type="Pfam" id="PF05116"/>
    </source>
</evidence>
<dbReference type="InterPro" id="IPR036412">
    <property type="entry name" value="HAD-like_sf"/>
</dbReference>
<dbReference type="InterPro" id="IPR024197">
    <property type="entry name" value="TPP-like"/>
</dbReference>
<dbReference type="InterPro" id="IPR023214">
    <property type="entry name" value="HAD_sf"/>
</dbReference>
<proteinExistence type="predicted"/>
<dbReference type="RefSeq" id="WP_271340281.1">
    <property type="nucleotide sequence ID" value="NZ_JAQKAB010000004.1"/>
</dbReference>
<dbReference type="InterPro" id="IPR006380">
    <property type="entry name" value="SPP-like_dom"/>
</dbReference>
<dbReference type="Proteomes" id="UP001211894">
    <property type="component" value="Unassembled WGS sequence"/>
</dbReference>
<reference evidence="2 3" key="1">
    <citation type="submission" date="2023-01" db="EMBL/GenBank/DDBJ databases">
        <title>Bacillus changyiensis sp. nov., isolated from a coastal deposit.</title>
        <authorList>
            <person name="Xiao G."/>
            <person name="Lai Q."/>
            <person name="Hu Z."/>
            <person name="Shao Z."/>
        </authorList>
    </citation>
    <scope>NUCLEOTIDE SEQUENCE [LARGE SCALE GENOMIC DNA]</scope>
    <source>
        <strain evidence="2 3">CLL-7-23</strain>
    </source>
</reference>
<protein>
    <submittedName>
        <fullName evidence="2">HAD family hydrolase</fullName>
    </submittedName>
</protein>
<name>A0ABT4X2E9_9BACI</name>
<keyword evidence="3" id="KW-1185">Reference proteome</keyword>
<dbReference type="SUPFAM" id="SSF56784">
    <property type="entry name" value="HAD-like"/>
    <property type="match status" value="1"/>
</dbReference>